<dbReference type="RefSeq" id="WP_379909542.1">
    <property type="nucleotide sequence ID" value="NZ_JBHSWE010000001.1"/>
</dbReference>
<sequence length="55" mass="6022">MNATLTVRPETTQPARTRVELAVAKPMPEQRKARMPEATQPAEAAPRYDFVGIAG</sequence>
<feature type="region of interest" description="Disordered" evidence="1">
    <location>
        <begin position="25"/>
        <end position="44"/>
    </location>
</feature>
<proteinExistence type="predicted"/>
<keyword evidence="3" id="KW-1185">Reference proteome</keyword>
<accession>A0ABW2A0P0</accession>
<reference evidence="3" key="1">
    <citation type="journal article" date="2019" name="Int. J. Syst. Evol. Microbiol.">
        <title>The Global Catalogue of Microorganisms (GCM) 10K type strain sequencing project: providing services to taxonomists for standard genome sequencing and annotation.</title>
        <authorList>
            <consortium name="The Broad Institute Genomics Platform"/>
            <consortium name="The Broad Institute Genome Sequencing Center for Infectious Disease"/>
            <person name="Wu L."/>
            <person name="Ma J."/>
        </authorList>
    </citation>
    <scope>NUCLEOTIDE SEQUENCE [LARGE SCALE GENOMIC DNA]</scope>
    <source>
        <strain evidence="3">NBRC 111756</strain>
    </source>
</reference>
<comment type="caution">
    <text evidence="2">The sequence shown here is derived from an EMBL/GenBank/DDBJ whole genome shotgun (WGS) entry which is preliminary data.</text>
</comment>
<name>A0ABW2A0P0_9GAMM</name>
<protein>
    <submittedName>
        <fullName evidence="2">Uncharacterized protein</fullName>
    </submittedName>
</protein>
<evidence type="ECO:0000256" key="1">
    <source>
        <dbReference type="SAM" id="MobiDB-lite"/>
    </source>
</evidence>
<evidence type="ECO:0000313" key="3">
    <source>
        <dbReference type="Proteomes" id="UP001596422"/>
    </source>
</evidence>
<dbReference type="Proteomes" id="UP001596422">
    <property type="component" value="Unassembled WGS sequence"/>
</dbReference>
<organism evidence="2 3">
    <name type="scientific">Marinobacterium aestuariivivens</name>
    <dbReference type="NCBI Taxonomy" id="1698799"/>
    <lineage>
        <taxon>Bacteria</taxon>
        <taxon>Pseudomonadati</taxon>
        <taxon>Pseudomonadota</taxon>
        <taxon>Gammaproteobacteria</taxon>
        <taxon>Oceanospirillales</taxon>
        <taxon>Oceanospirillaceae</taxon>
        <taxon>Marinobacterium</taxon>
    </lineage>
</organism>
<dbReference type="EMBL" id="JBHSWE010000001">
    <property type="protein sequence ID" value="MFC6671035.1"/>
    <property type="molecule type" value="Genomic_DNA"/>
</dbReference>
<evidence type="ECO:0000313" key="2">
    <source>
        <dbReference type="EMBL" id="MFC6671035.1"/>
    </source>
</evidence>
<gene>
    <name evidence="2" type="ORF">ACFQDL_13905</name>
</gene>